<dbReference type="InterPro" id="IPR010730">
    <property type="entry name" value="HET"/>
</dbReference>
<dbReference type="PANTHER" id="PTHR24148">
    <property type="entry name" value="ANKYRIN REPEAT DOMAIN-CONTAINING PROTEIN 39 HOMOLOG-RELATED"/>
    <property type="match status" value="1"/>
</dbReference>
<dbReference type="OrthoDB" id="3477286at2759"/>
<gene>
    <name evidence="2" type="ORF">Micbo1qcDRAFT_156512</name>
</gene>
<feature type="domain" description="Heterokaryon incompatibility" evidence="1">
    <location>
        <begin position="54"/>
        <end position="213"/>
    </location>
</feature>
<dbReference type="Proteomes" id="UP000070501">
    <property type="component" value="Unassembled WGS sequence"/>
</dbReference>
<accession>A0A136JKB1</accession>
<evidence type="ECO:0000259" key="1">
    <source>
        <dbReference type="Pfam" id="PF06985"/>
    </source>
</evidence>
<dbReference type="InParanoid" id="A0A136JKB1"/>
<proteinExistence type="predicted"/>
<evidence type="ECO:0000313" key="2">
    <source>
        <dbReference type="EMBL" id="KXJ97584.1"/>
    </source>
</evidence>
<dbReference type="EMBL" id="KQ964245">
    <property type="protein sequence ID" value="KXJ97584.1"/>
    <property type="molecule type" value="Genomic_DNA"/>
</dbReference>
<reference evidence="3" key="1">
    <citation type="submission" date="2016-02" db="EMBL/GenBank/DDBJ databases">
        <title>Draft genome sequence of Microdochium bolleyi, a fungal endophyte of beachgrass.</title>
        <authorList>
            <consortium name="DOE Joint Genome Institute"/>
            <person name="David A.S."/>
            <person name="May G."/>
            <person name="Haridas S."/>
            <person name="Lim J."/>
            <person name="Wang M."/>
            <person name="Labutti K."/>
            <person name="Lipzen A."/>
            <person name="Barry K."/>
            <person name="Grigoriev I.V."/>
        </authorList>
    </citation>
    <scope>NUCLEOTIDE SEQUENCE [LARGE SCALE GENOMIC DNA]</scope>
    <source>
        <strain evidence="3">J235TASD1</strain>
    </source>
</reference>
<evidence type="ECO:0000313" key="3">
    <source>
        <dbReference type="Proteomes" id="UP000070501"/>
    </source>
</evidence>
<feature type="non-terminal residue" evidence="2">
    <location>
        <position position="326"/>
    </location>
</feature>
<dbReference type="Pfam" id="PF06985">
    <property type="entry name" value="HET"/>
    <property type="match status" value="1"/>
</dbReference>
<sequence length="326" mass="37525">MDRDTDDSSNYVYAPLSLEVRPFRLARLKPALTRHAPIECTLIDSDIDTGGVEYEAVSYTWGTEWDADIVTVDNQVLSISLNLSLVFRDLRLPTVDRVLWIDAVCIDQRNDAERSHQVQQMGDMFRNAKRVLFCVGRPTEMTDMLFTVLFGLQTLLRESFPKQGRPVTCHEVRKSGILDKLQKRHYGFWSRLKQGFDTILQQPWFFRVWIIQEVANARQGRLYCGPVSVPTNLFVEALILFRVEPPPHCEQILRMMPGRHKKFTRKPLALLLQELADSQATDARDKVWALLDLCSDAEARTALKPDYTKTETDLIRDMIAYLCNCG</sequence>
<dbReference type="InterPro" id="IPR052895">
    <property type="entry name" value="HetReg/Transcr_Mod"/>
</dbReference>
<organism evidence="2 3">
    <name type="scientific">Microdochium bolleyi</name>
    <dbReference type="NCBI Taxonomy" id="196109"/>
    <lineage>
        <taxon>Eukaryota</taxon>
        <taxon>Fungi</taxon>
        <taxon>Dikarya</taxon>
        <taxon>Ascomycota</taxon>
        <taxon>Pezizomycotina</taxon>
        <taxon>Sordariomycetes</taxon>
        <taxon>Xylariomycetidae</taxon>
        <taxon>Xylariales</taxon>
        <taxon>Microdochiaceae</taxon>
        <taxon>Microdochium</taxon>
    </lineage>
</organism>
<dbReference type="AlphaFoldDB" id="A0A136JKB1"/>
<name>A0A136JKB1_9PEZI</name>
<protein>
    <submittedName>
        <fullName evidence="2">Heterokaryon incompatibility protein-domain-containing protein</fullName>
    </submittedName>
</protein>
<dbReference type="PANTHER" id="PTHR24148:SF64">
    <property type="entry name" value="HETEROKARYON INCOMPATIBILITY DOMAIN-CONTAINING PROTEIN"/>
    <property type="match status" value="1"/>
</dbReference>
<dbReference type="STRING" id="196109.A0A136JKB1"/>
<keyword evidence="3" id="KW-1185">Reference proteome</keyword>